<keyword evidence="4" id="KW-0862">Zinc</keyword>
<dbReference type="RefSeq" id="WP_301697047.1">
    <property type="nucleotide sequence ID" value="NZ_JAUJYW010000002.1"/>
</dbReference>
<dbReference type="EMBL" id="JAUJYW010000002">
    <property type="protein sequence ID" value="MDN8598511.1"/>
    <property type="molecule type" value="Genomic_DNA"/>
</dbReference>
<accession>A0ABT8PQA6</accession>
<sequence length="304" mass="33948">MTSANFYPIGTPGQPWGESEREQWRKNQLPSRSYDDVLSQIRMLGNEYKIVKYGEITCASDTYPLMALRSDDWDESLPAALVTGGVHGYETSGVLGALRFLKEHGQEYKGKMNLLVAPCVSPWAFERISRWNYHLIDPNRSFYAEGKAEEAQALMSLIAPLREQFRVHIDLHETTDSDESEFRPALAARDGGPYIPDVVPDGFYLVSDEENSQLDFQQAIIAAVEKVTHIAPSNAEGKMLGFRVASPGVVEYPNSHYHLCSTMTGARFTTTTEVYPDSEKTNPEECIIAQVEAVKAALNFALDN</sequence>
<evidence type="ECO:0000313" key="8">
    <source>
        <dbReference type="EMBL" id="MDN8598511.1"/>
    </source>
</evidence>
<dbReference type="Gene3D" id="3.40.630.10">
    <property type="entry name" value="Zn peptidases"/>
    <property type="match status" value="1"/>
</dbReference>
<evidence type="ECO:0000313" key="9">
    <source>
        <dbReference type="Proteomes" id="UP001174867"/>
    </source>
</evidence>
<comment type="similarity">
    <text evidence="5">Belongs to the peptidase M14 family.</text>
</comment>
<gene>
    <name evidence="8" type="ORF">Q0A17_03635</name>
</gene>
<dbReference type="Pfam" id="PF24827">
    <property type="entry name" value="AstE_AspA_cat"/>
    <property type="match status" value="1"/>
</dbReference>
<proteinExistence type="inferred from homology"/>
<evidence type="ECO:0000256" key="5">
    <source>
        <dbReference type="PROSITE-ProRule" id="PRU01379"/>
    </source>
</evidence>
<organism evidence="8 9">
    <name type="scientific">Citrobacter enshiensis</name>
    <dbReference type="NCBI Taxonomy" id="2971264"/>
    <lineage>
        <taxon>Bacteria</taxon>
        <taxon>Pseudomonadati</taxon>
        <taxon>Pseudomonadota</taxon>
        <taxon>Gammaproteobacteria</taxon>
        <taxon>Enterobacterales</taxon>
        <taxon>Enterobacteriaceae</taxon>
        <taxon>Citrobacter</taxon>
    </lineage>
</organism>
<name>A0ABT8PQA6_9ENTR</name>
<comment type="cofactor">
    <cofactor evidence="1">
        <name>Zn(2+)</name>
        <dbReference type="ChEBI" id="CHEBI:29105"/>
    </cofactor>
</comment>
<feature type="active site" description="Proton donor/acceptor" evidence="5">
    <location>
        <position position="273"/>
    </location>
</feature>
<feature type="domain" description="Peptidase M14" evidence="7">
    <location>
        <begin position="30"/>
        <end position="304"/>
    </location>
</feature>
<dbReference type="InterPro" id="IPR000834">
    <property type="entry name" value="Peptidase_M14"/>
</dbReference>
<evidence type="ECO:0000256" key="2">
    <source>
        <dbReference type="ARBA" id="ARBA00022723"/>
    </source>
</evidence>
<protein>
    <submittedName>
        <fullName evidence="8">M14 family metallocarboxypeptidase</fullName>
    </submittedName>
</protein>
<feature type="region of interest" description="Disordered" evidence="6">
    <location>
        <begin position="1"/>
        <end position="20"/>
    </location>
</feature>
<evidence type="ECO:0000256" key="4">
    <source>
        <dbReference type="ARBA" id="ARBA00022833"/>
    </source>
</evidence>
<evidence type="ECO:0000256" key="1">
    <source>
        <dbReference type="ARBA" id="ARBA00001947"/>
    </source>
</evidence>
<evidence type="ECO:0000259" key="7">
    <source>
        <dbReference type="PROSITE" id="PS52035"/>
    </source>
</evidence>
<dbReference type="PROSITE" id="PS52035">
    <property type="entry name" value="PEPTIDASE_M14"/>
    <property type="match status" value="1"/>
</dbReference>
<keyword evidence="2" id="KW-0479">Metal-binding</keyword>
<reference evidence="8 9" key="1">
    <citation type="submission" date="2023-07" db="EMBL/GenBank/DDBJ databases">
        <title>Citrobacter selenititolerans sp. nov., isolated from seleniferous soil.</title>
        <authorList>
            <person name="Zhang S."/>
            <person name="Li K."/>
            <person name="Peng J."/>
            <person name="Wang H."/>
            <person name="Sun J."/>
            <person name="Guo Y."/>
        </authorList>
    </citation>
    <scope>NUCLEOTIDE SEQUENCE [LARGE SCALE GENOMIC DNA]</scope>
    <source>
        <strain evidence="8 9">S2-9</strain>
    </source>
</reference>
<dbReference type="InterPro" id="IPR055438">
    <property type="entry name" value="AstE_AspA_cat"/>
</dbReference>
<dbReference type="Proteomes" id="UP001174867">
    <property type="component" value="Unassembled WGS sequence"/>
</dbReference>
<dbReference type="CDD" id="cd06231">
    <property type="entry name" value="M14_REP34-like"/>
    <property type="match status" value="1"/>
</dbReference>
<keyword evidence="9" id="KW-1185">Reference proteome</keyword>
<evidence type="ECO:0000256" key="3">
    <source>
        <dbReference type="ARBA" id="ARBA00022801"/>
    </source>
</evidence>
<evidence type="ECO:0000256" key="6">
    <source>
        <dbReference type="SAM" id="MobiDB-lite"/>
    </source>
</evidence>
<comment type="caution">
    <text evidence="8">The sequence shown here is derived from an EMBL/GenBank/DDBJ whole genome shotgun (WGS) entry which is preliminary data.</text>
</comment>
<keyword evidence="3" id="KW-0378">Hydrolase</keyword>
<dbReference type="SUPFAM" id="SSF53187">
    <property type="entry name" value="Zn-dependent exopeptidases"/>
    <property type="match status" value="1"/>
</dbReference>